<reference evidence="2" key="2">
    <citation type="submission" date="2025-09" db="UniProtKB">
        <authorList>
            <consortium name="Ensembl"/>
        </authorList>
    </citation>
    <scope>IDENTIFICATION</scope>
</reference>
<dbReference type="InterPro" id="IPR011599">
    <property type="entry name" value="PFD_alpha_archaea"/>
</dbReference>
<dbReference type="PANTHER" id="PTHR12674">
    <property type="entry name" value="PREFOLDIN SUBUNIT 5"/>
    <property type="match status" value="1"/>
</dbReference>
<dbReference type="Pfam" id="PF02996">
    <property type="entry name" value="Prefoldin"/>
    <property type="match status" value="1"/>
</dbReference>
<dbReference type="GO" id="GO:1990115">
    <property type="term" value="P:RNA polymerase III assembly"/>
    <property type="evidence" value="ECO:0007669"/>
    <property type="project" value="TreeGrafter"/>
</dbReference>
<comment type="similarity">
    <text evidence="1">Belongs to the prefoldin subunit alpha family.</text>
</comment>
<dbReference type="GO" id="GO:0005737">
    <property type="term" value="C:cytoplasm"/>
    <property type="evidence" value="ECO:0007669"/>
    <property type="project" value="TreeGrafter"/>
</dbReference>
<protein>
    <recommendedName>
        <fullName evidence="4">Prefoldin subunit 5</fullName>
    </recommendedName>
</protein>
<proteinExistence type="inferred from homology"/>
<reference evidence="2" key="1">
    <citation type="submission" date="2025-08" db="UniProtKB">
        <authorList>
            <consortium name="Ensembl"/>
        </authorList>
    </citation>
    <scope>IDENTIFICATION</scope>
</reference>
<dbReference type="GO" id="GO:0051082">
    <property type="term" value="F:unfolded protein binding"/>
    <property type="evidence" value="ECO:0007669"/>
    <property type="project" value="InterPro"/>
</dbReference>
<dbReference type="InterPro" id="IPR009053">
    <property type="entry name" value="Prefoldin"/>
</dbReference>
<evidence type="ECO:0008006" key="4">
    <source>
        <dbReference type="Google" id="ProtNLM"/>
    </source>
</evidence>
<dbReference type="GO" id="GO:1990114">
    <property type="term" value="P:RNA polymerase II core complex assembly"/>
    <property type="evidence" value="ECO:0007669"/>
    <property type="project" value="TreeGrafter"/>
</dbReference>
<dbReference type="Proteomes" id="UP000694391">
    <property type="component" value="Unplaced"/>
</dbReference>
<keyword evidence="3" id="KW-1185">Reference proteome</keyword>
<accession>A0A8C0R7N4</accession>
<dbReference type="AlphaFoldDB" id="A0A8C0R7N4"/>
<evidence type="ECO:0000256" key="1">
    <source>
        <dbReference type="ARBA" id="ARBA00010048"/>
    </source>
</evidence>
<dbReference type="GO" id="GO:0006457">
    <property type="term" value="P:protein folding"/>
    <property type="evidence" value="ECO:0007669"/>
    <property type="project" value="InterPro"/>
</dbReference>
<sequence>MYLYNVEHVLINVGTGYYVEKIAEDAKGLLKKETDFLPKQMEKTQPALQEKHAIKQAVTEMMMSKKTPNSHQLTALSHADSSCLSCHLSQADPYNK</sequence>
<dbReference type="Gene3D" id="1.10.287.370">
    <property type="match status" value="1"/>
</dbReference>
<evidence type="ECO:0000313" key="2">
    <source>
        <dbReference type="Ensembl" id="ENSCAFP00020032495.1"/>
    </source>
</evidence>
<dbReference type="GO" id="GO:1990113">
    <property type="term" value="P:RNA polymerase I assembly"/>
    <property type="evidence" value="ECO:0007669"/>
    <property type="project" value="TreeGrafter"/>
</dbReference>
<dbReference type="SUPFAM" id="SSF46579">
    <property type="entry name" value="Prefoldin"/>
    <property type="match status" value="1"/>
</dbReference>
<dbReference type="PANTHER" id="PTHR12674:SF2">
    <property type="entry name" value="PREFOLDIN SUBUNIT 5"/>
    <property type="match status" value="1"/>
</dbReference>
<evidence type="ECO:0000313" key="3">
    <source>
        <dbReference type="Proteomes" id="UP000694391"/>
    </source>
</evidence>
<dbReference type="InterPro" id="IPR004127">
    <property type="entry name" value="Prefoldin_subunit_alpha"/>
</dbReference>
<name>A0A8C0R7N4_CANLU</name>
<organism evidence="2 3">
    <name type="scientific">Canis lupus dingo</name>
    <name type="common">dingo</name>
    <dbReference type="NCBI Taxonomy" id="286419"/>
    <lineage>
        <taxon>Eukaryota</taxon>
        <taxon>Metazoa</taxon>
        <taxon>Chordata</taxon>
        <taxon>Craniata</taxon>
        <taxon>Vertebrata</taxon>
        <taxon>Euteleostomi</taxon>
        <taxon>Mammalia</taxon>
        <taxon>Eutheria</taxon>
        <taxon>Laurasiatheria</taxon>
        <taxon>Carnivora</taxon>
        <taxon>Caniformia</taxon>
        <taxon>Canidae</taxon>
        <taxon>Canis</taxon>
    </lineage>
</organism>
<dbReference type="GO" id="GO:0016272">
    <property type="term" value="C:prefoldin complex"/>
    <property type="evidence" value="ECO:0007669"/>
    <property type="project" value="InterPro"/>
</dbReference>
<dbReference type="GeneTree" id="ENSGT00940000166627"/>
<dbReference type="Ensembl" id="ENSCAFT00020037526.1">
    <property type="protein sequence ID" value="ENSCAFP00020032495.1"/>
    <property type="gene ID" value="ENSCAFG00020025327.1"/>
</dbReference>